<protein>
    <submittedName>
        <fullName evidence="1">Uncharacterized protein</fullName>
    </submittedName>
</protein>
<dbReference type="RefSeq" id="WP_136862442.1">
    <property type="nucleotide sequence ID" value="NZ_SWCJ01000003.1"/>
</dbReference>
<evidence type="ECO:0000313" key="1">
    <source>
        <dbReference type="EMBL" id="TKB56638.1"/>
    </source>
</evidence>
<evidence type="ECO:0000313" key="2">
    <source>
        <dbReference type="Proteomes" id="UP000305675"/>
    </source>
</evidence>
<dbReference type="EMBL" id="SWCJ01000003">
    <property type="protein sequence ID" value="TKB56638.1"/>
    <property type="molecule type" value="Genomic_DNA"/>
</dbReference>
<dbReference type="Proteomes" id="UP000305675">
    <property type="component" value="Unassembled WGS sequence"/>
</dbReference>
<name>A0A4U1BR60_9GAMM</name>
<dbReference type="OrthoDB" id="6263681at2"/>
<reference evidence="1 2" key="1">
    <citation type="submission" date="2019-04" db="EMBL/GenBank/DDBJ databases">
        <authorList>
            <person name="Hwang J.C."/>
        </authorList>
    </citation>
    <scope>NUCLEOTIDE SEQUENCE [LARGE SCALE GENOMIC DNA]</scope>
    <source>
        <strain evidence="1 2">IMCC35002</strain>
    </source>
</reference>
<dbReference type="AlphaFoldDB" id="A0A4U1BR60"/>
<comment type="caution">
    <text evidence="1">The sequence shown here is derived from an EMBL/GenBank/DDBJ whole genome shotgun (WGS) entry which is preliminary data.</text>
</comment>
<keyword evidence="2" id="KW-1185">Reference proteome</keyword>
<sequence length="241" mass="27785">MRHVYIWVSLLVLIVSGSFFVYRAEPVPAFSSNKSGEMTLQDSKVDDSSLALVSEVETSLQLEQRRAEPAIDIERQVPNVGELERLQMPTFKTELVQRGDANYGELYEHYLEKNSPFFVDDLVYFPHFNGDGLSFTSIERQVIQVMMASPSDFVQFLTDDFIGEETHGQWQDNWGVEFPEDYQVNYQYCREYACLISGRYQDKNEAIAFVDAFKNASPDLYVEEYILNNGDLLLKYAKNSL</sequence>
<accession>A0A4U1BR60</accession>
<proteinExistence type="predicted"/>
<organism evidence="1 2">
    <name type="scientific">Ferrimonas aestuarii</name>
    <dbReference type="NCBI Taxonomy" id="2569539"/>
    <lineage>
        <taxon>Bacteria</taxon>
        <taxon>Pseudomonadati</taxon>
        <taxon>Pseudomonadota</taxon>
        <taxon>Gammaproteobacteria</taxon>
        <taxon>Alteromonadales</taxon>
        <taxon>Ferrimonadaceae</taxon>
        <taxon>Ferrimonas</taxon>
    </lineage>
</organism>
<gene>
    <name evidence="1" type="ORF">FCL42_05750</name>
</gene>